<dbReference type="GO" id="GO:0051747">
    <property type="term" value="F:cytosine C-5 DNA demethylase activity"/>
    <property type="evidence" value="ECO:0007669"/>
    <property type="project" value="TreeGrafter"/>
</dbReference>
<dbReference type="GO" id="GO:0006307">
    <property type="term" value="P:DNA alkylation repair"/>
    <property type="evidence" value="ECO:0007669"/>
    <property type="project" value="TreeGrafter"/>
</dbReference>
<reference evidence="4" key="1">
    <citation type="submission" date="2021-01" db="EMBL/GenBank/DDBJ databases">
        <authorList>
            <person name="Kaushik A."/>
        </authorList>
    </citation>
    <scope>NUCLEOTIDE SEQUENCE</scope>
    <source>
        <strain evidence="4">AG4-R118</strain>
    </source>
</reference>
<dbReference type="GO" id="GO:0008198">
    <property type="term" value="F:ferrous iron binding"/>
    <property type="evidence" value="ECO:0007669"/>
    <property type="project" value="TreeGrafter"/>
</dbReference>
<dbReference type="EMBL" id="CAJMWX010000535">
    <property type="protein sequence ID" value="CAE6419428.1"/>
    <property type="molecule type" value="Genomic_DNA"/>
</dbReference>
<accession>A0A8H2XDC8</accession>
<feature type="compositionally biased region" description="Basic residues" evidence="2">
    <location>
        <begin position="203"/>
        <end position="212"/>
    </location>
</feature>
<dbReference type="AlphaFoldDB" id="A0A8H2XDC8"/>
<dbReference type="SUPFAM" id="SSF51197">
    <property type="entry name" value="Clavaminate synthase-like"/>
    <property type="match status" value="1"/>
</dbReference>
<evidence type="ECO:0000259" key="3">
    <source>
        <dbReference type="Pfam" id="PF13532"/>
    </source>
</evidence>
<dbReference type="GO" id="GO:0035516">
    <property type="term" value="F:broad specificity oxidative DNA demethylase activity"/>
    <property type="evidence" value="ECO:0007669"/>
    <property type="project" value="TreeGrafter"/>
</dbReference>
<dbReference type="Gene3D" id="2.60.120.590">
    <property type="entry name" value="Alpha-ketoglutarate-dependent dioxygenase AlkB-like"/>
    <property type="match status" value="1"/>
</dbReference>
<dbReference type="InterPro" id="IPR027450">
    <property type="entry name" value="AlkB-like"/>
</dbReference>
<dbReference type="PANTHER" id="PTHR31573:SF4">
    <property type="entry name" value="FE2OG DIOXYGENASE DOMAIN-CONTAINING PROTEIN"/>
    <property type="match status" value="1"/>
</dbReference>
<feature type="compositionally biased region" description="Basic and acidic residues" evidence="2">
    <location>
        <begin position="391"/>
        <end position="403"/>
    </location>
</feature>
<dbReference type="Pfam" id="PF13532">
    <property type="entry name" value="2OG-FeII_Oxy_2"/>
    <property type="match status" value="1"/>
</dbReference>
<name>A0A8H2XDC8_9AGAM</name>
<evidence type="ECO:0000256" key="1">
    <source>
        <dbReference type="PIRSR" id="PIRSR632852-1"/>
    </source>
</evidence>
<dbReference type="InterPro" id="IPR032852">
    <property type="entry name" value="ALKBH2"/>
</dbReference>
<comment type="caution">
    <text evidence="4">The sequence shown here is derived from an EMBL/GenBank/DDBJ whole genome shotgun (WGS) entry which is preliminary data.</text>
</comment>
<feature type="region of interest" description="Disordered" evidence="2">
    <location>
        <begin position="330"/>
        <end position="403"/>
    </location>
</feature>
<feature type="domain" description="Alpha-ketoglutarate-dependent dioxygenase AlkB-like" evidence="3">
    <location>
        <begin position="824"/>
        <end position="1016"/>
    </location>
</feature>
<feature type="binding site" evidence="1">
    <location>
        <position position="931"/>
    </location>
    <ligand>
        <name>substrate</name>
    </ligand>
</feature>
<feature type="region of interest" description="Disordered" evidence="2">
    <location>
        <begin position="196"/>
        <end position="312"/>
    </location>
</feature>
<evidence type="ECO:0000313" key="4">
    <source>
        <dbReference type="EMBL" id="CAE6419428.1"/>
    </source>
</evidence>
<dbReference type="Proteomes" id="UP000663888">
    <property type="component" value="Unassembled WGS sequence"/>
</dbReference>
<feature type="binding site" evidence="1">
    <location>
        <position position="1010"/>
    </location>
    <ligand>
        <name>2-oxoglutarate</name>
        <dbReference type="ChEBI" id="CHEBI:16810"/>
    </ligand>
</feature>
<organism evidence="4 5">
    <name type="scientific">Rhizoctonia solani</name>
    <dbReference type="NCBI Taxonomy" id="456999"/>
    <lineage>
        <taxon>Eukaryota</taxon>
        <taxon>Fungi</taxon>
        <taxon>Dikarya</taxon>
        <taxon>Basidiomycota</taxon>
        <taxon>Agaricomycotina</taxon>
        <taxon>Agaricomycetes</taxon>
        <taxon>Cantharellales</taxon>
        <taxon>Ceratobasidiaceae</taxon>
        <taxon>Rhizoctonia</taxon>
    </lineage>
</organism>
<evidence type="ECO:0000313" key="5">
    <source>
        <dbReference type="Proteomes" id="UP000663888"/>
    </source>
</evidence>
<feature type="compositionally biased region" description="Basic and acidic residues" evidence="2">
    <location>
        <begin position="242"/>
        <end position="254"/>
    </location>
</feature>
<feature type="binding site" evidence="1">
    <location>
        <position position="928"/>
    </location>
    <ligand>
        <name>2-oxoglutarate</name>
        <dbReference type="ChEBI" id="CHEBI:16810"/>
    </ligand>
</feature>
<dbReference type="InterPro" id="IPR037151">
    <property type="entry name" value="AlkB-like_sf"/>
</dbReference>
<evidence type="ECO:0000256" key="2">
    <source>
        <dbReference type="SAM" id="MobiDB-lite"/>
    </source>
</evidence>
<dbReference type="PANTHER" id="PTHR31573">
    <property type="entry name" value="ALPHA-KETOGLUTARATE-DEPENDENT DIOXYGENASE ALKB HOMOLOG 2"/>
    <property type="match status" value="1"/>
</dbReference>
<feature type="compositionally biased region" description="Basic residues" evidence="2">
    <location>
        <begin position="351"/>
        <end position="361"/>
    </location>
</feature>
<proteinExistence type="predicted"/>
<feature type="binding site" evidence="1">
    <location>
        <position position="919"/>
    </location>
    <ligand>
        <name>2-oxoglutarate</name>
        <dbReference type="ChEBI" id="CHEBI:16810"/>
    </ligand>
</feature>
<gene>
    <name evidence="4" type="ORF">RDB_LOCUS21310</name>
</gene>
<sequence>MTLARLGTSGHSLPSKLPQMIRRETSELDPCIEMHQSTPKETWLQSSLSRLIGLKPALLKIFIDNRGHRSRAKRFNLFCLIMEETKDDGENDVTARELVEAWCIMAYKSVPANEASLDISLTTSKWEEDPRYEGFFHTQRSLVEKPSEALSFLNGYRQELGLSEVDLDHPSLVLPELSDEYRDMIIRSRPIARSQIQAQVGRGTRRGLKAGGRRNPQISRRGPSAKANKEPVRQVTGELIPETEKPAESDRETEIWSDVPDEAPQPDWEKSLAETLPSVADSKPSNKGEASQPMAKADRNTRKKNVYVGPTLGSRSSMRLAVTESLRQHIVTSPTSQQQSGLAPNGAAKSKGPKKRQTRASKRPESKGVSPKASVPESGSSLSAANPVAGKLDRSESDDKSKDIPLKDLASLSHSAQANAIDVNISVRLELPPPVNTLSPPTALASPDVHPMPSSNLSGSVAWDDSCLPQYVRIPVWAKSRQELCELPYFKSMQGGVYTRGGTVYGYLLGRFPSPRDAWCHDGRLIISHGGGKNVMDEGEGDPTKARHQLGDDQLESDKSVRALLTSYRMFRPIVILAEADYESLRKFNLKQGYTEGASYYVLGHYAIVAAWAEQEEVMNHGSIHTRWKFAFQYIEDHQGPPWWLQLPGTNINVPEPPSVERISRASGRRRNFGGIVSGNRKRVSEVTTESFPGAPSIVCEECMTLSPHVYAVGSICLNPDCSSFWKHNGLPVSQSGLTFNPNFLVLRELPEQLQRIPYPIVPEYPDWRHRKKEFPAGVIILSFDYAAATDHEWTLQAEMAVLGVSYLRDNIGRIVHVLNNSKVTQQANWLFEQYQQDASSTNMFQRHAMKTHGVKGELYAQHYSHNAGAPYKYIAEAISTPFERCPKSVVGAKDYIQYLCEPALGKKVKFNEVLSIAYAEGQEMNFHSDDEPGLGPVIAGLTLGNHAEMLFRYHVACKKNLTYKNGPFRPSEARTSDDQDSNERVLQIILSHGDLLIMDGTEIQKQYEHAVFVRDTDMVRFAATARLINPRPQLPAVVRDVYADARAHQEGA</sequence>
<protein>
    <recommendedName>
        <fullName evidence="3">Alpha-ketoglutarate-dependent dioxygenase AlkB-like domain-containing protein</fullName>
    </recommendedName>
</protein>
<feature type="compositionally biased region" description="Polar residues" evidence="2">
    <location>
        <begin position="330"/>
        <end position="342"/>
    </location>
</feature>